<feature type="region of interest" description="Disordered" evidence="1">
    <location>
        <begin position="995"/>
        <end position="1232"/>
    </location>
</feature>
<name>A0A9P3HM06_9FUNG</name>
<feature type="region of interest" description="Disordered" evidence="1">
    <location>
        <begin position="465"/>
        <end position="510"/>
    </location>
</feature>
<dbReference type="Proteomes" id="UP000827284">
    <property type="component" value="Unassembled WGS sequence"/>
</dbReference>
<keyword evidence="3" id="KW-1185">Reference proteome</keyword>
<feature type="compositionally biased region" description="Low complexity" evidence="1">
    <location>
        <begin position="634"/>
        <end position="649"/>
    </location>
</feature>
<feature type="compositionally biased region" description="Basic and acidic residues" evidence="1">
    <location>
        <begin position="598"/>
        <end position="612"/>
    </location>
</feature>
<feature type="compositionally biased region" description="Basic and acidic residues" evidence="1">
    <location>
        <begin position="326"/>
        <end position="350"/>
    </location>
</feature>
<protein>
    <submittedName>
        <fullName evidence="2">Uncharacterized protein</fullName>
    </submittedName>
</protein>
<reference evidence="2" key="2">
    <citation type="journal article" date="2022" name="Microbiol. Resour. Announc.">
        <title>Whole-Genome Sequence of Entomortierella parvispora E1425, a Mucoromycotan Fungus Associated with Burkholderiaceae-Related Endosymbiotic Bacteria.</title>
        <authorList>
            <person name="Herlambang A."/>
            <person name="Guo Y."/>
            <person name="Takashima Y."/>
            <person name="Narisawa K."/>
            <person name="Ohta H."/>
            <person name="Nishizawa T."/>
        </authorList>
    </citation>
    <scope>NUCLEOTIDE SEQUENCE</scope>
    <source>
        <strain evidence="2">E1425</strain>
    </source>
</reference>
<feature type="compositionally biased region" description="Polar residues" evidence="1">
    <location>
        <begin position="291"/>
        <end position="319"/>
    </location>
</feature>
<dbReference type="AlphaFoldDB" id="A0A9P3HM06"/>
<feature type="region of interest" description="Disordered" evidence="1">
    <location>
        <begin position="166"/>
        <end position="357"/>
    </location>
</feature>
<feature type="compositionally biased region" description="Polar residues" evidence="1">
    <location>
        <begin position="470"/>
        <end position="479"/>
    </location>
</feature>
<organism evidence="2 3">
    <name type="scientific">Entomortierella parvispora</name>
    <dbReference type="NCBI Taxonomy" id="205924"/>
    <lineage>
        <taxon>Eukaryota</taxon>
        <taxon>Fungi</taxon>
        <taxon>Fungi incertae sedis</taxon>
        <taxon>Mucoromycota</taxon>
        <taxon>Mortierellomycotina</taxon>
        <taxon>Mortierellomycetes</taxon>
        <taxon>Mortierellales</taxon>
        <taxon>Mortierellaceae</taxon>
        <taxon>Entomortierella</taxon>
    </lineage>
</organism>
<proteinExistence type="predicted"/>
<sequence>MAVSTPIDIPRATTTSHDSPRSPLFTSPSRRSMSPMGGSAVGVMKKFLRRKNRDNINDDIHDDDLALFQPTATTISLTSSSVSMMQSFVLVGGYGAEPGSTVILDNISNGSDGSLDSHYGDMTDVMVGIAKTATVSTAASTTLTTHSPGSSSSNFFGRFSKDRSSINGHSDLGIPGSSSRKGRSRHLPGTENGDGHGSLTGSYGSSGSGLLAATAASMRRKLNRRSLSADSAPTAQHLQQQEQRTRKPNKSRPVDRSTGMVTTRSFEVLSDLDSKKGIQSPKEKASDDSGDNSFITDSSWSLDSPLGSQNFGSSYNISPDGQILDTTDKPKLDPLQKQKASTEKAPRRSIDNGYSSHKQRIPIGDAWASSLNMIASMQTHIDPVSEEPMEVAAQHGSRVRPARRQSESGLDRLEKVGDSDNFVLVAETSSPTQFYDASHTRDVLRKYLSVKSSGDLFDEMIECGFPSDGLESQDNNNDVQGGEDAGPKPLASDELPSNKDDDADQSSRSPNCRYMTLRITLTPWHARADECQLYGPASVSGRLQLKTRVNRFFSRSSNLSSTSLQSSLIKYPSSVSLHSAPLPTRSISSVLLSAANDRPDVETESTKPENLDKIQTLTSRSMSVAELREMAMQSTPTSPTTPTSPITPSSAPPSRPSSRAAAMNPKKSTRNSPTPPLSYRIKADHQRDTVNSRILSPPPLTTTFARSLRSPSPLTIRDQSDNQSQSPPRKGSLSALSLPMYNVETGTPLSPEVASPPPRRKGSTPAIFFSPAAAAAAAAATAAPVFIADGEAKLPLPSGTSARRSMTINVPSAQAGSHLPRAISPRYPFPEHYRNQERLQNAHQYRQKVTSPTLPPRKKSDQTDDSIHPMARVNAAEVHSGLNEGQHGYYGCYGYGSLSTPNTPLATSTAFTGQGEPWSPTFSASKGQYPRSGSIGSGLASGPVVPREQGRIRRAISKDDYLYQQQHHQEILRDAENVTGLENTYRSGAQEWAVPSLGSHSQNRRPSHQVDGTFYAPRTTASSPMATQPLAKQPRDPRRPSSRSNVRDTASAAPSPSPSPLLSPQQQQHRQGTRLFEGEDERRVQRQQSQDFPSAMKLPPALTAKSAYRQRQGSTQSNASSTATLSNDNTSINVPKSNYSPLNETMKTSNEHDRYEGVEDFGPAEYDTSIDPDLSFGSVLSTVSMPEETEDRGFVGGLQQGEETDSYPLPRPRPRRGPSEHRDAEARKGGCWRPIESHQAAAMTTFAFP</sequence>
<feature type="compositionally biased region" description="Basic and acidic residues" evidence="1">
    <location>
        <begin position="1217"/>
        <end position="1228"/>
    </location>
</feature>
<feature type="compositionally biased region" description="Basic and acidic residues" evidence="1">
    <location>
        <begin position="681"/>
        <end position="690"/>
    </location>
</feature>
<feature type="region of interest" description="Disordered" evidence="1">
    <location>
        <begin position="630"/>
        <end position="765"/>
    </location>
</feature>
<accession>A0A9P3HM06</accession>
<feature type="compositionally biased region" description="Polar residues" evidence="1">
    <location>
        <begin position="225"/>
        <end position="242"/>
    </location>
</feature>
<feature type="region of interest" description="Disordered" evidence="1">
    <location>
        <begin position="598"/>
        <end position="618"/>
    </location>
</feature>
<feature type="region of interest" description="Disordered" evidence="1">
    <location>
        <begin position="810"/>
        <end position="829"/>
    </location>
</feature>
<evidence type="ECO:0000256" key="1">
    <source>
        <dbReference type="SAM" id="MobiDB-lite"/>
    </source>
</evidence>
<dbReference type="EMBL" id="BQFW01000015">
    <property type="protein sequence ID" value="GJJ78798.1"/>
    <property type="molecule type" value="Genomic_DNA"/>
</dbReference>
<feature type="compositionally biased region" description="Low complexity" evidence="1">
    <location>
        <begin position="197"/>
        <end position="217"/>
    </location>
</feature>
<gene>
    <name evidence="2" type="ORF">EMPS_11157</name>
</gene>
<feature type="region of interest" description="Disordered" evidence="1">
    <location>
        <begin position="1"/>
        <end position="38"/>
    </location>
</feature>
<feature type="compositionally biased region" description="Polar residues" evidence="1">
    <location>
        <begin position="1109"/>
        <end position="1148"/>
    </location>
</feature>
<comment type="caution">
    <text evidence="2">The sequence shown here is derived from an EMBL/GenBank/DDBJ whole genome shotgun (WGS) entry which is preliminary data.</text>
</comment>
<reference evidence="2" key="1">
    <citation type="submission" date="2021-11" db="EMBL/GenBank/DDBJ databases">
        <authorList>
            <person name="Herlambang A."/>
            <person name="Guo Y."/>
            <person name="Takashima Y."/>
            <person name="Nishizawa T."/>
        </authorList>
    </citation>
    <scope>NUCLEOTIDE SEQUENCE</scope>
    <source>
        <strain evidence="2">E1425</strain>
    </source>
</reference>
<feature type="compositionally biased region" description="Basic and acidic residues" evidence="1">
    <location>
        <begin position="272"/>
        <end position="287"/>
    </location>
</feature>
<evidence type="ECO:0000313" key="2">
    <source>
        <dbReference type="EMBL" id="GJJ78798.1"/>
    </source>
</evidence>
<dbReference type="OrthoDB" id="5380370at2759"/>
<feature type="region of interest" description="Disordered" evidence="1">
    <location>
        <begin position="845"/>
        <end position="865"/>
    </location>
</feature>
<feature type="region of interest" description="Disordered" evidence="1">
    <location>
        <begin position="922"/>
        <end position="945"/>
    </location>
</feature>
<feature type="compositionally biased region" description="Polar residues" evidence="1">
    <location>
        <begin position="701"/>
        <end position="713"/>
    </location>
</feature>
<evidence type="ECO:0000313" key="3">
    <source>
        <dbReference type="Proteomes" id="UP000827284"/>
    </source>
</evidence>